<gene>
    <name evidence="2" type="ORF">LCGC14_2387540</name>
</gene>
<evidence type="ECO:0000313" key="2">
    <source>
        <dbReference type="EMBL" id="KKL27201.1"/>
    </source>
</evidence>
<sequence length="262" mass="28591">MGLFDFDPGATQAAILAKRKAVVTRGTTAPTPPPVLPPPPAPAVAPTPFAQTQAGLTFAAEQQRQLLAIQRQNQEALVRQQQRDALVLQQQEQVFQQQQLQRRIAEEQRIRVEERERTRQANISSLRAERESTFSQMMKSGDQVRAVIFALGYGPENDVFDTRARALGTTVQELRSAQATRTTTEQALSRVLNRQVTIGREGVRGLGTAISSARQFVQGGADIQTLLTSAFGVGSLRAGERPGISQTRLAELIQSVVPTGVL</sequence>
<evidence type="ECO:0000256" key="1">
    <source>
        <dbReference type="SAM" id="Coils"/>
    </source>
</evidence>
<protein>
    <submittedName>
        <fullName evidence="2">Uncharacterized protein</fullName>
    </submittedName>
</protein>
<proteinExistence type="predicted"/>
<reference evidence="2" key="1">
    <citation type="journal article" date="2015" name="Nature">
        <title>Complex archaea that bridge the gap between prokaryotes and eukaryotes.</title>
        <authorList>
            <person name="Spang A."/>
            <person name="Saw J.H."/>
            <person name="Jorgensen S.L."/>
            <person name="Zaremba-Niedzwiedzka K."/>
            <person name="Martijn J."/>
            <person name="Lind A.E."/>
            <person name="van Eijk R."/>
            <person name="Schleper C."/>
            <person name="Guy L."/>
            <person name="Ettema T.J."/>
        </authorList>
    </citation>
    <scope>NUCLEOTIDE SEQUENCE</scope>
</reference>
<name>A0A0F9EBI0_9ZZZZ</name>
<feature type="coiled-coil region" evidence="1">
    <location>
        <begin position="59"/>
        <end position="117"/>
    </location>
</feature>
<accession>A0A0F9EBI0</accession>
<organism evidence="2">
    <name type="scientific">marine sediment metagenome</name>
    <dbReference type="NCBI Taxonomy" id="412755"/>
    <lineage>
        <taxon>unclassified sequences</taxon>
        <taxon>metagenomes</taxon>
        <taxon>ecological metagenomes</taxon>
    </lineage>
</organism>
<dbReference type="EMBL" id="LAZR01035553">
    <property type="protein sequence ID" value="KKL27201.1"/>
    <property type="molecule type" value="Genomic_DNA"/>
</dbReference>
<keyword evidence="1" id="KW-0175">Coiled coil</keyword>
<comment type="caution">
    <text evidence="2">The sequence shown here is derived from an EMBL/GenBank/DDBJ whole genome shotgun (WGS) entry which is preliminary data.</text>
</comment>
<dbReference type="AlphaFoldDB" id="A0A0F9EBI0"/>